<dbReference type="GO" id="GO:0003677">
    <property type="term" value="F:DNA binding"/>
    <property type="evidence" value="ECO:0007669"/>
    <property type="project" value="InterPro"/>
</dbReference>
<dbReference type="SUPFAM" id="SSF56349">
    <property type="entry name" value="DNA breaking-rejoining enzymes"/>
    <property type="match status" value="1"/>
</dbReference>
<dbReference type="OrthoDB" id="1647768at2759"/>
<protein>
    <submittedName>
        <fullName evidence="1">Uncharacterized protein</fullName>
    </submittedName>
</protein>
<keyword evidence="2" id="KW-1185">Reference proteome</keyword>
<reference evidence="1 2" key="1">
    <citation type="submission" date="2020-06" db="EMBL/GenBank/DDBJ databases">
        <authorList>
            <person name="Li R."/>
            <person name="Bekaert M."/>
        </authorList>
    </citation>
    <scope>NUCLEOTIDE SEQUENCE [LARGE SCALE GENOMIC DNA]</scope>
    <source>
        <strain evidence="2">wild</strain>
    </source>
</reference>
<dbReference type="EMBL" id="CACVKT020000470">
    <property type="protein sequence ID" value="CAC5359361.1"/>
    <property type="molecule type" value="Genomic_DNA"/>
</dbReference>
<accession>A0A6J8A0L3</accession>
<gene>
    <name evidence="1" type="ORF">MCOR_2249</name>
</gene>
<sequence>MDNKSVIVVWENLGGRDKFFNDFMKDLFKPVCENNIDFRLQYIPSSLNDADAQSVSLVDSKLSVESWSRIKSTYGPRTVDLMSLDSNALTTVSGVKKLNDDSGLVFNHTFGKTLRGGSNKCNTFVLKRCDDKIVCPVSGHESYYTFMKNHEISLKSGYLFRIITESGRVLEKHVSYSSIYERIRGYLIILGIFEGEPAHSMRAGSAIMLALSDNSANTQSVMNHIG</sequence>
<evidence type="ECO:0000313" key="1">
    <source>
        <dbReference type="EMBL" id="CAC5359361.1"/>
    </source>
</evidence>
<proteinExistence type="predicted"/>
<dbReference type="AlphaFoldDB" id="A0A6J8A0L3"/>
<evidence type="ECO:0000313" key="2">
    <source>
        <dbReference type="Proteomes" id="UP000507470"/>
    </source>
</evidence>
<dbReference type="InterPro" id="IPR011010">
    <property type="entry name" value="DNA_brk_join_enz"/>
</dbReference>
<dbReference type="Proteomes" id="UP000507470">
    <property type="component" value="Unassembled WGS sequence"/>
</dbReference>
<organism evidence="1 2">
    <name type="scientific">Mytilus coruscus</name>
    <name type="common">Sea mussel</name>
    <dbReference type="NCBI Taxonomy" id="42192"/>
    <lineage>
        <taxon>Eukaryota</taxon>
        <taxon>Metazoa</taxon>
        <taxon>Spiralia</taxon>
        <taxon>Lophotrochozoa</taxon>
        <taxon>Mollusca</taxon>
        <taxon>Bivalvia</taxon>
        <taxon>Autobranchia</taxon>
        <taxon>Pteriomorphia</taxon>
        <taxon>Mytilida</taxon>
        <taxon>Mytiloidea</taxon>
        <taxon>Mytilidae</taxon>
        <taxon>Mytilinae</taxon>
        <taxon>Mytilus</taxon>
    </lineage>
</organism>
<name>A0A6J8A0L3_MYTCO</name>